<keyword evidence="1" id="KW-0812">Transmembrane</keyword>
<feature type="transmembrane region" description="Helical" evidence="1">
    <location>
        <begin position="194"/>
        <end position="212"/>
    </location>
</feature>
<accession>A0A3E3K5H6</accession>
<dbReference type="AlphaFoldDB" id="A0A3E3K5H6"/>
<evidence type="ECO:0000313" key="2">
    <source>
        <dbReference type="EMBL" id="RGE89855.1"/>
    </source>
</evidence>
<keyword evidence="3" id="KW-1185">Reference proteome</keyword>
<dbReference type="RefSeq" id="WP_117493178.1">
    <property type="nucleotide sequence ID" value="NZ_CALBAT010000003.1"/>
</dbReference>
<dbReference type="Proteomes" id="UP000261080">
    <property type="component" value="Unassembled WGS sequence"/>
</dbReference>
<protein>
    <submittedName>
        <fullName evidence="2">Uncharacterized protein</fullName>
    </submittedName>
</protein>
<keyword evidence="1" id="KW-0472">Membrane</keyword>
<feature type="transmembrane region" description="Helical" evidence="1">
    <location>
        <begin position="169"/>
        <end position="188"/>
    </location>
</feature>
<feature type="transmembrane region" description="Helical" evidence="1">
    <location>
        <begin position="102"/>
        <end position="119"/>
    </location>
</feature>
<keyword evidence="1" id="KW-1133">Transmembrane helix</keyword>
<evidence type="ECO:0000256" key="1">
    <source>
        <dbReference type="SAM" id="Phobius"/>
    </source>
</evidence>
<gene>
    <name evidence="2" type="ORF">DW016_00845</name>
</gene>
<comment type="caution">
    <text evidence="2">The sequence shown here is derived from an EMBL/GenBank/DDBJ whole genome shotgun (WGS) entry which is preliminary data.</text>
</comment>
<name>A0A3E3K5H6_9FIRM</name>
<feature type="transmembrane region" description="Helical" evidence="1">
    <location>
        <begin position="67"/>
        <end position="90"/>
    </location>
</feature>
<proteinExistence type="predicted"/>
<dbReference type="OrthoDB" id="9939252at2"/>
<organism evidence="2 3">
    <name type="scientific">Sellimonas intestinalis</name>
    <dbReference type="NCBI Taxonomy" id="1653434"/>
    <lineage>
        <taxon>Bacteria</taxon>
        <taxon>Bacillati</taxon>
        <taxon>Bacillota</taxon>
        <taxon>Clostridia</taxon>
        <taxon>Lachnospirales</taxon>
        <taxon>Lachnospiraceae</taxon>
        <taxon>Sellimonas</taxon>
    </lineage>
</organism>
<reference evidence="2 3" key="1">
    <citation type="submission" date="2018-08" db="EMBL/GenBank/DDBJ databases">
        <title>A genome reference for cultivated species of the human gut microbiota.</title>
        <authorList>
            <person name="Zou Y."/>
            <person name="Xue W."/>
            <person name="Luo G."/>
        </authorList>
    </citation>
    <scope>NUCLEOTIDE SEQUENCE [LARGE SCALE GENOMIC DNA]</scope>
    <source>
        <strain evidence="2 3">AF37-2AT</strain>
    </source>
</reference>
<feature type="transmembrane region" description="Helical" evidence="1">
    <location>
        <begin position="37"/>
        <end position="55"/>
    </location>
</feature>
<dbReference type="EMBL" id="QVLX01000001">
    <property type="protein sequence ID" value="RGE89855.1"/>
    <property type="molecule type" value="Genomic_DNA"/>
</dbReference>
<sequence>MTKKIWRLLCIFSVFLAGILLYEGGVLVFRFQARREGLLTCFAGGCAAVFYLAAFQRSGREQGETKVKVWKMILVEGAAALLAAGGTLYVCRYQDPGLQYRITGIVLSAVLVFLWQSLFSKKSRQLREKALQDKIRELFFEHLDQKQIMETDGLRDRVHKTLAVKREIWELRWCLGMICTALIAGLSVNLKGMWQPWALALFVTSGFVWISGRDRIYAARILSELVEKGESQDVVTFFLLYYQEAARRWESMIPTLQIYLPIALCQLSDYNRALKLLACMQKRPEEEAYYLVWEAEALRQTKQWDALKETLFQLRKAIPRLPKSRQDEMQKKYEAYERIWREKGES</sequence>
<evidence type="ECO:0000313" key="3">
    <source>
        <dbReference type="Proteomes" id="UP000261080"/>
    </source>
</evidence>